<protein>
    <submittedName>
        <fullName evidence="1">Uncharacterized protein</fullName>
    </submittedName>
</protein>
<accession>A0A101MNC5</accession>
<gene>
    <name evidence="1" type="ORF">ACN42_g3365</name>
</gene>
<organism evidence="1 2">
    <name type="scientific">Penicillium freii</name>
    <dbReference type="NCBI Taxonomy" id="48697"/>
    <lineage>
        <taxon>Eukaryota</taxon>
        <taxon>Fungi</taxon>
        <taxon>Dikarya</taxon>
        <taxon>Ascomycota</taxon>
        <taxon>Pezizomycotina</taxon>
        <taxon>Eurotiomycetes</taxon>
        <taxon>Eurotiomycetidae</taxon>
        <taxon>Eurotiales</taxon>
        <taxon>Aspergillaceae</taxon>
        <taxon>Penicillium</taxon>
    </lineage>
</organism>
<evidence type="ECO:0000313" key="1">
    <source>
        <dbReference type="EMBL" id="KUM63732.1"/>
    </source>
</evidence>
<proteinExistence type="predicted"/>
<name>A0A101MNC5_PENFR</name>
<dbReference type="STRING" id="48697.A0A101MNC5"/>
<dbReference type="EMBL" id="LLXE01000065">
    <property type="protein sequence ID" value="KUM63732.1"/>
    <property type="molecule type" value="Genomic_DNA"/>
</dbReference>
<sequence length="216" mass="24883">MTAHIADGRTKEMARIFHSTCLGDWTQAWQVGLSGLLFRFYQLDEKPELAGKIQSVIRFQWEAALLADFIVERFALPVPRNEMCIMWDWRSWKEEFMNNASISWSEFKELRSPIHSALEESFNLPCLEQQGPPFTRPFLYLAAALVQANKPKDETTAIINAIGELLKDARAFQNKCVYEDPVIQRTGRKWLGSIGRRARRSLSPRKRANMTKSVSC</sequence>
<comment type="caution">
    <text evidence="1">The sequence shown here is derived from an EMBL/GenBank/DDBJ whole genome shotgun (WGS) entry which is preliminary data.</text>
</comment>
<keyword evidence="2" id="KW-1185">Reference proteome</keyword>
<evidence type="ECO:0000313" key="2">
    <source>
        <dbReference type="Proteomes" id="UP000055045"/>
    </source>
</evidence>
<dbReference type="AlphaFoldDB" id="A0A101MNC5"/>
<reference evidence="1 2" key="1">
    <citation type="submission" date="2015-10" db="EMBL/GenBank/DDBJ databases">
        <title>Genome sequencing of Penicillium freii.</title>
        <authorList>
            <person name="Nguyen H.D."/>
            <person name="Visagie C.M."/>
            <person name="Seifert K.A."/>
        </authorList>
    </citation>
    <scope>NUCLEOTIDE SEQUENCE [LARGE SCALE GENOMIC DNA]</scope>
    <source>
        <strain evidence="1 2">DAOM 242723</strain>
    </source>
</reference>
<dbReference type="Proteomes" id="UP000055045">
    <property type="component" value="Unassembled WGS sequence"/>
</dbReference>